<dbReference type="EMBL" id="SNRW01035494">
    <property type="protein sequence ID" value="KAA6354910.1"/>
    <property type="molecule type" value="Genomic_DNA"/>
</dbReference>
<name>A0A5J4TBI3_9EUKA</name>
<evidence type="ECO:0000313" key="1">
    <source>
        <dbReference type="EMBL" id="KAA6354910.1"/>
    </source>
</evidence>
<dbReference type="AlphaFoldDB" id="A0A5J4TBI3"/>
<proteinExistence type="predicted"/>
<gene>
    <name evidence="1" type="ORF">EZS28_049563</name>
</gene>
<accession>A0A5J4TBI3</accession>
<reference evidence="1 2" key="1">
    <citation type="submission" date="2019-03" db="EMBL/GenBank/DDBJ databases">
        <title>Single cell metagenomics reveals metabolic interactions within the superorganism composed of flagellate Streblomastix strix and complex community of Bacteroidetes bacteria on its surface.</title>
        <authorList>
            <person name="Treitli S.C."/>
            <person name="Kolisko M."/>
            <person name="Husnik F."/>
            <person name="Keeling P."/>
            <person name="Hampl V."/>
        </authorList>
    </citation>
    <scope>NUCLEOTIDE SEQUENCE [LARGE SCALE GENOMIC DNA]</scope>
    <source>
        <strain evidence="1">ST1C</strain>
    </source>
</reference>
<sequence length="57" mass="6473">KTNAPRPFKTTNVDGYPKIAQTPPKIRILLCNLSEMLSNIVESYIVDIALVDKWLNE</sequence>
<evidence type="ECO:0000313" key="2">
    <source>
        <dbReference type="Proteomes" id="UP000324800"/>
    </source>
</evidence>
<organism evidence="1 2">
    <name type="scientific">Streblomastix strix</name>
    <dbReference type="NCBI Taxonomy" id="222440"/>
    <lineage>
        <taxon>Eukaryota</taxon>
        <taxon>Metamonada</taxon>
        <taxon>Preaxostyla</taxon>
        <taxon>Oxymonadida</taxon>
        <taxon>Streblomastigidae</taxon>
        <taxon>Streblomastix</taxon>
    </lineage>
</organism>
<dbReference type="Proteomes" id="UP000324800">
    <property type="component" value="Unassembled WGS sequence"/>
</dbReference>
<protein>
    <submittedName>
        <fullName evidence="1">Uncharacterized protein</fullName>
    </submittedName>
</protein>
<feature type="non-terminal residue" evidence="1">
    <location>
        <position position="1"/>
    </location>
</feature>
<comment type="caution">
    <text evidence="1">The sequence shown here is derived from an EMBL/GenBank/DDBJ whole genome shotgun (WGS) entry which is preliminary data.</text>
</comment>